<dbReference type="EMBL" id="CP115450">
    <property type="protein sequence ID" value="WBP85148.1"/>
    <property type="molecule type" value="Genomic_DNA"/>
</dbReference>
<organism evidence="2 3">
    <name type="scientific">Kitasatospora cathayae</name>
    <dbReference type="NCBI Taxonomy" id="3004092"/>
    <lineage>
        <taxon>Bacteria</taxon>
        <taxon>Bacillati</taxon>
        <taxon>Actinomycetota</taxon>
        <taxon>Actinomycetes</taxon>
        <taxon>Kitasatosporales</taxon>
        <taxon>Streptomycetaceae</taxon>
        <taxon>Kitasatospora</taxon>
    </lineage>
</organism>
<dbReference type="Pfam" id="PF13577">
    <property type="entry name" value="SnoaL_4"/>
    <property type="match status" value="1"/>
</dbReference>
<dbReference type="InterPro" id="IPR032710">
    <property type="entry name" value="NTF2-like_dom_sf"/>
</dbReference>
<dbReference type="Gene3D" id="3.10.450.50">
    <property type="match status" value="1"/>
</dbReference>
<evidence type="ECO:0000313" key="2">
    <source>
        <dbReference type="EMBL" id="WBP85148.1"/>
    </source>
</evidence>
<name>A0ABY7PXI9_9ACTN</name>
<evidence type="ECO:0000259" key="1">
    <source>
        <dbReference type="Pfam" id="PF13577"/>
    </source>
</evidence>
<evidence type="ECO:0000313" key="3">
    <source>
        <dbReference type="Proteomes" id="UP001212821"/>
    </source>
</evidence>
<accession>A0ABY7PXI9</accession>
<dbReference type="InterPro" id="IPR037401">
    <property type="entry name" value="SnoaL-like"/>
</dbReference>
<reference evidence="3" key="1">
    <citation type="submission" date="2022-12" db="EMBL/GenBank/DDBJ databases">
        <authorList>
            <person name="Mo P."/>
        </authorList>
    </citation>
    <scope>NUCLEOTIDE SEQUENCE [LARGE SCALE GENOMIC DNA]</scope>
    <source>
        <strain evidence="3">HUAS 3-15</strain>
    </source>
</reference>
<dbReference type="Proteomes" id="UP001212821">
    <property type="component" value="Chromosome"/>
</dbReference>
<feature type="domain" description="SnoaL-like" evidence="1">
    <location>
        <begin position="10"/>
        <end position="106"/>
    </location>
</feature>
<gene>
    <name evidence="2" type="ORF">O1G21_04290</name>
</gene>
<protein>
    <submittedName>
        <fullName evidence="2">Nuclear transport factor 2 family protein</fullName>
    </submittedName>
</protein>
<dbReference type="SUPFAM" id="SSF54427">
    <property type="entry name" value="NTF2-like"/>
    <property type="match status" value="1"/>
</dbReference>
<dbReference type="RefSeq" id="WP_270140899.1">
    <property type="nucleotide sequence ID" value="NZ_CP115450.1"/>
</dbReference>
<sequence length="151" mass="17020">MPESVSARPLLTERAVRTLVEQWYAALDRHGDPEEMKRFLVDDGLELRFPEGVFRGHAGFADWYEAVIHRFFDEEHTVLRVRAAIDGGAAEVRVNVNWQARAWRAPAADSHWLGFDADQTWTVVAGEDGRTPLIRTYTCNALEPMPGSAAL</sequence>
<keyword evidence="3" id="KW-1185">Reference proteome</keyword>
<proteinExistence type="predicted"/>